<dbReference type="InterPro" id="IPR045864">
    <property type="entry name" value="aa-tRNA-synth_II/BPL/LPL"/>
</dbReference>
<keyword evidence="8" id="KW-0648">Protein biosynthesis</keyword>
<evidence type="ECO:0000256" key="2">
    <source>
        <dbReference type="ARBA" id="ARBA00013168"/>
    </source>
</evidence>
<sequence>MLSSGIEVTHATTSISKSSSTIAFLVRLGRWTEPVVQKRRNSVPQEHILPFGMKENFWEMGSIGPCGPCTEIHIDLAESSCPLSSPVHRVNAGHSDLVELWNLVFMEFNRGADGQLHSLPKKHVDTGMGLERLAAVLQNVKSNYDTDLFSPLITALQKKARVNPYSGLVGSDCFVDTAYRTAVDHARMFTVAISDGVLPEHADAGNKLRRIIRKASHAVIWHLKCDRGTLALLAEDVQHLLGDVYPGINIELVKNIVNAEEDKYLHQMSKAEATLKKVKTPNVLPGRTAWELYVQHGLQKDLITDLAAKRGLSIDWEQFEQLFREFQPPQPGFDPATCGSAAKHLSH</sequence>
<evidence type="ECO:0000259" key="11">
    <source>
        <dbReference type="PROSITE" id="PS50860"/>
    </source>
</evidence>
<evidence type="ECO:0000256" key="3">
    <source>
        <dbReference type="ARBA" id="ARBA00022555"/>
    </source>
</evidence>
<evidence type="ECO:0000256" key="4">
    <source>
        <dbReference type="ARBA" id="ARBA00022598"/>
    </source>
</evidence>
<dbReference type="EMBL" id="JABSTU010000010">
    <property type="protein sequence ID" value="KAH8019317.1"/>
    <property type="molecule type" value="Genomic_DNA"/>
</dbReference>
<evidence type="ECO:0000256" key="5">
    <source>
        <dbReference type="ARBA" id="ARBA00022741"/>
    </source>
</evidence>
<evidence type="ECO:0000256" key="8">
    <source>
        <dbReference type="ARBA" id="ARBA00022917"/>
    </source>
</evidence>
<dbReference type="PANTHER" id="PTHR11777">
    <property type="entry name" value="ALANYL-TRNA SYNTHETASE"/>
    <property type="match status" value="1"/>
</dbReference>
<dbReference type="AlphaFoldDB" id="A0A9J6DAV9"/>
<accession>A0A9J6DAV9</accession>
<dbReference type="InterPro" id="IPR018164">
    <property type="entry name" value="Ala-tRNA-synth_IIc_N"/>
</dbReference>
<feature type="domain" description="Alanyl-transfer RNA synthetases family profile" evidence="11">
    <location>
        <begin position="1"/>
        <end position="325"/>
    </location>
</feature>
<dbReference type="InterPro" id="IPR050058">
    <property type="entry name" value="Ala-tRNA_ligase"/>
</dbReference>
<reference evidence="12" key="1">
    <citation type="journal article" date="2020" name="Cell">
        <title>Large-Scale Comparative Analyses of Tick Genomes Elucidate Their Genetic Diversity and Vector Capacities.</title>
        <authorList>
            <consortium name="Tick Genome and Microbiome Consortium (TIGMIC)"/>
            <person name="Jia N."/>
            <person name="Wang J."/>
            <person name="Shi W."/>
            <person name="Du L."/>
            <person name="Sun Y."/>
            <person name="Zhan W."/>
            <person name="Jiang J.F."/>
            <person name="Wang Q."/>
            <person name="Zhang B."/>
            <person name="Ji P."/>
            <person name="Bell-Sakyi L."/>
            <person name="Cui X.M."/>
            <person name="Yuan T.T."/>
            <person name="Jiang B.G."/>
            <person name="Yang W.F."/>
            <person name="Lam T.T."/>
            <person name="Chang Q.C."/>
            <person name="Ding S.J."/>
            <person name="Wang X.J."/>
            <person name="Zhu J.G."/>
            <person name="Ruan X.D."/>
            <person name="Zhao L."/>
            <person name="Wei J.T."/>
            <person name="Ye R.Z."/>
            <person name="Que T.C."/>
            <person name="Du C.H."/>
            <person name="Zhou Y.H."/>
            <person name="Cheng J.X."/>
            <person name="Dai P.F."/>
            <person name="Guo W.B."/>
            <person name="Han X.H."/>
            <person name="Huang E.J."/>
            <person name="Li L.F."/>
            <person name="Wei W."/>
            <person name="Gao Y.C."/>
            <person name="Liu J.Z."/>
            <person name="Shao H.Z."/>
            <person name="Wang X."/>
            <person name="Wang C.C."/>
            <person name="Yang T.C."/>
            <person name="Huo Q.B."/>
            <person name="Li W."/>
            <person name="Chen H.Y."/>
            <person name="Chen S.E."/>
            <person name="Zhou L.G."/>
            <person name="Ni X.B."/>
            <person name="Tian J.H."/>
            <person name="Sheng Y."/>
            <person name="Liu T."/>
            <person name="Pan Y.S."/>
            <person name="Xia L.Y."/>
            <person name="Li J."/>
            <person name="Zhao F."/>
            <person name="Cao W.C."/>
        </authorList>
    </citation>
    <scope>NUCLEOTIDE SEQUENCE</scope>
    <source>
        <strain evidence="12">Rmic-2018</strain>
    </source>
</reference>
<dbReference type="PANTHER" id="PTHR11777:SF9">
    <property type="entry name" value="ALANINE--TRNA LIGASE, CYTOPLASMIC"/>
    <property type="match status" value="1"/>
</dbReference>
<dbReference type="Pfam" id="PF01411">
    <property type="entry name" value="tRNA-synt_2c"/>
    <property type="match status" value="1"/>
</dbReference>
<dbReference type="Proteomes" id="UP000821866">
    <property type="component" value="Chromosome 8"/>
</dbReference>
<feature type="region of interest" description="Disordered" evidence="10">
    <location>
        <begin position="328"/>
        <end position="347"/>
    </location>
</feature>
<evidence type="ECO:0000256" key="6">
    <source>
        <dbReference type="ARBA" id="ARBA00022840"/>
    </source>
</evidence>
<evidence type="ECO:0000313" key="12">
    <source>
        <dbReference type="EMBL" id="KAH8019317.1"/>
    </source>
</evidence>
<keyword evidence="9" id="KW-0030">Aminoacyl-tRNA synthetase</keyword>
<dbReference type="EC" id="6.1.1.7" evidence="2"/>
<evidence type="ECO:0000256" key="7">
    <source>
        <dbReference type="ARBA" id="ARBA00022884"/>
    </source>
</evidence>
<reference evidence="12" key="2">
    <citation type="submission" date="2021-09" db="EMBL/GenBank/DDBJ databases">
        <authorList>
            <person name="Jia N."/>
            <person name="Wang J."/>
            <person name="Shi W."/>
            <person name="Du L."/>
            <person name="Sun Y."/>
            <person name="Zhan W."/>
            <person name="Jiang J."/>
            <person name="Wang Q."/>
            <person name="Zhang B."/>
            <person name="Ji P."/>
            <person name="Sakyi L.B."/>
            <person name="Cui X."/>
            <person name="Yuan T."/>
            <person name="Jiang B."/>
            <person name="Yang W."/>
            <person name="Lam T.T.-Y."/>
            <person name="Chang Q."/>
            <person name="Ding S."/>
            <person name="Wang X."/>
            <person name="Zhu J."/>
            <person name="Ruan X."/>
            <person name="Zhao L."/>
            <person name="Wei J."/>
            <person name="Que T."/>
            <person name="Du C."/>
            <person name="Cheng J."/>
            <person name="Dai P."/>
            <person name="Han X."/>
            <person name="Huang E."/>
            <person name="Gao Y."/>
            <person name="Liu J."/>
            <person name="Shao H."/>
            <person name="Ye R."/>
            <person name="Li L."/>
            <person name="Wei W."/>
            <person name="Wang X."/>
            <person name="Wang C."/>
            <person name="Huo Q."/>
            <person name="Li W."/>
            <person name="Guo W."/>
            <person name="Chen H."/>
            <person name="Chen S."/>
            <person name="Zhou L."/>
            <person name="Zhou L."/>
            <person name="Ni X."/>
            <person name="Tian J."/>
            <person name="Zhou Y."/>
            <person name="Sheng Y."/>
            <person name="Liu T."/>
            <person name="Pan Y."/>
            <person name="Xia L."/>
            <person name="Li J."/>
            <person name="Zhao F."/>
            <person name="Cao W."/>
        </authorList>
    </citation>
    <scope>NUCLEOTIDE SEQUENCE</scope>
    <source>
        <strain evidence="12">Rmic-2018</strain>
        <tissue evidence="12">Larvae</tissue>
    </source>
</reference>
<dbReference type="GO" id="GO:0000049">
    <property type="term" value="F:tRNA binding"/>
    <property type="evidence" value="ECO:0007669"/>
    <property type="project" value="UniProtKB-KW"/>
</dbReference>
<dbReference type="GO" id="GO:0004813">
    <property type="term" value="F:alanine-tRNA ligase activity"/>
    <property type="evidence" value="ECO:0007669"/>
    <property type="project" value="UniProtKB-EC"/>
</dbReference>
<dbReference type="InterPro" id="IPR018165">
    <property type="entry name" value="Ala-tRNA-synth_IIc_core"/>
</dbReference>
<dbReference type="SUPFAM" id="SSF101353">
    <property type="entry name" value="Putative anticodon-binding domain of alanyl-tRNA synthetase (AlaRS)"/>
    <property type="match status" value="1"/>
</dbReference>
<evidence type="ECO:0000256" key="1">
    <source>
        <dbReference type="ARBA" id="ARBA00008226"/>
    </source>
</evidence>
<keyword evidence="6" id="KW-0067">ATP-binding</keyword>
<dbReference type="GO" id="GO:0005524">
    <property type="term" value="F:ATP binding"/>
    <property type="evidence" value="ECO:0007669"/>
    <property type="project" value="UniProtKB-KW"/>
</dbReference>
<keyword evidence="3" id="KW-0820">tRNA-binding</keyword>
<dbReference type="GO" id="GO:0006419">
    <property type="term" value="P:alanyl-tRNA aminoacylation"/>
    <property type="evidence" value="ECO:0007669"/>
    <property type="project" value="InterPro"/>
</dbReference>
<keyword evidence="13" id="KW-1185">Reference proteome</keyword>
<dbReference type="SUPFAM" id="SSF55681">
    <property type="entry name" value="Class II aaRS and biotin synthetases"/>
    <property type="match status" value="1"/>
</dbReference>
<organism evidence="12 13">
    <name type="scientific">Rhipicephalus microplus</name>
    <name type="common">Cattle tick</name>
    <name type="synonym">Boophilus microplus</name>
    <dbReference type="NCBI Taxonomy" id="6941"/>
    <lineage>
        <taxon>Eukaryota</taxon>
        <taxon>Metazoa</taxon>
        <taxon>Ecdysozoa</taxon>
        <taxon>Arthropoda</taxon>
        <taxon>Chelicerata</taxon>
        <taxon>Arachnida</taxon>
        <taxon>Acari</taxon>
        <taxon>Parasitiformes</taxon>
        <taxon>Ixodida</taxon>
        <taxon>Ixodoidea</taxon>
        <taxon>Ixodidae</taxon>
        <taxon>Rhipicephalinae</taxon>
        <taxon>Rhipicephalus</taxon>
        <taxon>Boophilus</taxon>
    </lineage>
</organism>
<keyword evidence="4" id="KW-0436">Ligase</keyword>
<dbReference type="Gene3D" id="3.30.930.10">
    <property type="entry name" value="Bira Bifunctional Protein, Domain 2"/>
    <property type="match status" value="1"/>
</dbReference>
<dbReference type="GO" id="GO:0002161">
    <property type="term" value="F:aminoacyl-tRNA deacylase activity"/>
    <property type="evidence" value="ECO:0007669"/>
    <property type="project" value="TreeGrafter"/>
</dbReference>
<gene>
    <name evidence="12" type="ORF">HPB51_018928</name>
</gene>
<dbReference type="VEuPathDB" id="VectorBase:LOC119176251"/>
<evidence type="ECO:0000313" key="13">
    <source>
        <dbReference type="Proteomes" id="UP000821866"/>
    </source>
</evidence>
<keyword evidence="5" id="KW-0547">Nucleotide-binding</keyword>
<protein>
    <recommendedName>
        <fullName evidence="2">alanine--tRNA ligase</fullName>
        <ecNumber evidence="2">6.1.1.7</ecNumber>
    </recommendedName>
</protein>
<comment type="caution">
    <text evidence="12">The sequence shown here is derived from an EMBL/GenBank/DDBJ whole genome shotgun (WGS) entry which is preliminary data.</text>
</comment>
<dbReference type="PROSITE" id="PS50860">
    <property type="entry name" value="AA_TRNA_LIGASE_II_ALA"/>
    <property type="match status" value="1"/>
</dbReference>
<proteinExistence type="inferred from homology"/>
<dbReference type="GO" id="GO:0005739">
    <property type="term" value="C:mitochondrion"/>
    <property type="evidence" value="ECO:0007669"/>
    <property type="project" value="TreeGrafter"/>
</dbReference>
<name>A0A9J6DAV9_RHIMP</name>
<evidence type="ECO:0000256" key="9">
    <source>
        <dbReference type="ARBA" id="ARBA00023146"/>
    </source>
</evidence>
<dbReference type="InterPro" id="IPR018162">
    <property type="entry name" value="Ala-tRNA-ligase_IIc_anticod-bd"/>
</dbReference>
<dbReference type="PRINTS" id="PR00980">
    <property type="entry name" value="TRNASYNTHALA"/>
</dbReference>
<keyword evidence="7" id="KW-0694">RNA-binding</keyword>
<dbReference type="InterPro" id="IPR002318">
    <property type="entry name" value="Ala-tRNA-lgiase_IIc"/>
</dbReference>
<evidence type="ECO:0000256" key="10">
    <source>
        <dbReference type="SAM" id="MobiDB-lite"/>
    </source>
</evidence>
<comment type="similarity">
    <text evidence="1">Belongs to the class-II aminoacyl-tRNA synthetase family.</text>
</comment>